<protein>
    <submittedName>
        <fullName evidence="1">Helix-turn-helix domain-containing protein</fullName>
    </submittedName>
</protein>
<dbReference type="RefSeq" id="WP_323452972.1">
    <property type="nucleotide sequence ID" value="NZ_JAYFUI010000079.1"/>
</dbReference>
<comment type="caution">
    <text evidence="1">The sequence shown here is derived from an EMBL/GenBank/DDBJ whole genome shotgun (WGS) entry which is preliminary data.</text>
</comment>
<reference evidence="1 2" key="1">
    <citation type="submission" date="2023-12" db="EMBL/GenBank/DDBJ databases">
        <title>Pseudomonas machongensis sp. nov., isolated from wilted pepper plants (Capsicum annuum).</title>
        <authorList>
            <person name="Qiu M."/>
            <person name="Li Y."/>
            <person name="Liu Q."/>
            <person name="Zhang X."/>
            <person name="Huang Y."/>
            <person name="Guo R."/>
            <person name="Hu M."/>
            <person name="Zhou J."/>
            <person name="Zhou X."/>
        </authorList>
    </citation>
    <scope>NUCLEOTIDE SEQUENCE [LARGE SCALE GENOMIC DNA]</scope>
    <source>
        <strain evidence="1 2">MH2</strain>
    </source>
</reference>
<evidence type="ECO:0000313" key="1">
    <source>
        <dbReference type="EMBL" id="MEA5671339.1"/>
    </source>
</evidence>
<gene>
    <name evidence="1" type="ORF">VA602_08290</name>
</gene>
<keyword evidence="2" id="KW-1185">Reference proteome</keyword>
<name>A0ABU5VF67_9PSED</name>
<organism evidence="1 2">
    <name type="scientific">Pseudomonas machongensis</name>
    <dbReference type="NCBI Taxonomy" id="3110229"/>
    <lineage>
        <taxon>Bacteria</taxon>
        <taxon>Pseudomonadati</taxon>
        <taxon>Pseudomonadota</taxon>
        <taxon>Gammaproteobacteria</taxon>
        <taxon>Pseudomonadales</taxon>
        <taxon>Pseudomonadaceae</taxon>
        <taxon>Pseudomonas</taxon>
    </lineage>
</organism>
<dbReference type="Pfam" id="PF13384">
    <property type="entry name" value="HTH_23"/>
    <property type="match status" value="1"/>
</dbReference>
<evidence type="ECO:0000313" key="2">
    <source>
        <dbReference type="Proteomes" id="UP001302573"/>
    </source>
</evidence>
<dbReference type="EMBL" id="JAYFUI010000079">
    <property type="protein sequence ID" value="MEA5671339.1"/>
    <property type="molecule type" value="Genomic_DNA"/>
</dbReference>
<accession>A0ABU5VF67</accession>
<dbReference type="Proteomes" id="UP001302573">
    <property type="component" value="Unassembled WGS sequence"/>
</dbReference>
<proteinExistence type="predicted"/>
<sequence>MKPITVTSIAPSSIDTLSKARTRTIGNLVYDYVTGEYYGEYITTPFAPKPMQFAMGTPSKIDRNWFIEEDGSISPLATMESSTHSTQLNELAPVVKLPNSKPMTKAKTSSTCGPKPQVIVNPLAPALCIFKFEQRPTPWLDEFVFGAIYTGPGVVNGKHSVSLADVKKVLRLSIISTATVASCLFNHERQPMSTRQLQRVIEAARTALRGIALYLERNPEILRSIDVQIDFDTLWQPQQASVASVASIEHPMKQQALGMIEAKIPNKTIAKALGISKNTVKRWKEELLSSHSGGVNEG</sequence>